<comment type="caution">
    <text evidence="1">The sequence shown here is derived from an EMBL/GenBank/DDBJ whole genome shotgun (WGS) entry which is preliminary data.</text>
</comment>
<evidence type="ECO:0000313" key="1">
    <source>
        <dbReference type="EMBL" id="MCL1123017.1"/>
    </source>
</evidence>
<protein>
    <submittedName>
        <fullName evidence="1">Acetoacetate decarboxylase family protein</fullName>
    </submittedName>
</protein>
<dbReference type="Gene3D" id="2.40.400.10">
    <property type="entry name" value="Acetoacetate decarboxylase-like"/>
    <property type="match status" value="1"/>
</dbReference>
<dbReference type="RefSeq" id="WP_248938299.1">
    <property type="nucleotide sequence ID" value="NZ_JAKIKS010000001.1"/>
</dbReference>
<proteinExistence type="predicted"/>
<reference evidence="1 2" key="1">
    <citation type="submission" date="2022-01" db="EMBL/GenBank/DDBJ databases">
        <title>Whole genome-based taxonomy of the Shewanellaceae.</title>
        <authorList>
            <person name="Martin-Rodriguez A.J."/>
        </authorList>
    </citation>
    <scope>NUCLEOTIDE SEQUENCE [LARGE SCALE GENOMIC DNA]</scope>
    <source>
        <strain evidence="1 2">DSM 17177</strain>
    </source>
</reference>
<sequence>MDVNLKINPELLSNEEKFNNNFFKRFHLRHAEQPLQLNENIEKNYQFPTFYADASCAIAIFHCDYAAAKAMMPDPSMEPVKMTKGRSLVIFSCYEYRHVMNVAPYNEIAITIPVVSDGGMNLPILTMLLGDKLKNFGYYVFHMPVTSLENRLRGRKIWGLPKEVEQINITKDEQSSKIEASIDGQAPYLTLSIPTQGQAQSFDVKSNLLSVLNSNRLKSTTQFKGTFNLNKNMKTLLTKSDVGNGINIQLGDGPMADKLKALKIEQHAFQYRYTDNMNACFDLPHETRSC</sequence>
<keyword evidence="2" id="KW-1185">Reference proteome</keyword>
<dbReference type="InterPro" id="IPR010451">
    <property type="entry name" value="Acetoacetate_decarboxylase"/>
</dbReference>
<dbReference type="InterPro" id="IPR023375">
    <property type="entry name" value="ADC_dom_sf"/>
</dbReference>
<name>A0ABT0L5Q6_9GAMM</name>
<organism evidence="1 2">
    <name type="scientific">Shewanella surugensis</name>
    <dbReference type="NCBI Taxonomy" id="212020"/>
    <lineage>
        <taxon>Bacteria</taxon>
        <taxon>Pseudomonadati</taxon>
        <taxon>Pseudomonadota</taxon>
        <taxon>Gammaproteobacteria</taxon>
        <taxon>Alteromonadales</taxon>
        <taxon>Shewanellaceae</taxon>
        <taxon>Shewanella</taxon>
    </lineage>
</organism>
<evidence type="ECO:0000313" key="2">
    <source>
        <dbReference type="Proteomes" id="UP001203423"/>
    </source>
</evidence>
<dbReference type="Pfam" id="PF06314">
    <property type="entry name" value="ADC"/>
    <property type="match status" value="1"/>
</dbReference>
<dbReference type="Proteomes" id="UP001203423">
    <property type="component" value="Unassembled WGS sequence"/>
</dbReference>
<dbReference type="SUPFAM" id="SSF160104">
    <property type="entry name" value="Acetoacetate decarboxylase-like"/>
    <property type="match status" value="1"/>
</dbReference>
<accession>A0ABT0L5Q6</accession>
<gene>
    <name evidence="1" type="ORF">L2764_00595</name>
</gene>
<dbReference type="EMBL" id="JAKIKS010000001">
    <property type="protein sequence ID" value="MCL1123017.1"/>
    <property type="molecule type" value="Genomic_DNA"/>
</dbReference>